<dbReference type="AlphaFoldDB" id="A0A6J5VYI9"/>
<protein>
    <submittedName>
        <fullName evidence="1">Uncharacterized protein</fullName>
    </submittedName>
</protein>
<proteinExistence type="predicted"/>
<sequence length="69" mass="7515">MTATPQTLVLSRASPATPATEIAVTSRNHATAPNYVSIWDPESVGTHFRNGSIRLAIDRLSLNHTWCDP</sequence>
<accession>A0A6J5VYI9</accession>
<name>A0A6J5VYI9_PRUAR</name>
<gene>
    <name evidence="1" type="ORF">ORAREDHAP_LOCUS4362</name>
</gene>
<keyword evidence="2" id="KW-1185">Reference proteome</keyword>
<organism evidence="1 2">
    <name type="scientific">Prunus armeniaca</name>
    <name type="common">Apricot</name>
    <name type="synonym">Armeniaca vulgaris</name>
    <dbReference type="NCBI Taxonomy" id="36596"/>
    <lineage>
        <taxon>Eukaryota</taxon>
        <taxon>Viridiplantae</taxon>
        <taxon>Streptophyta</taxon>
        <taxon>Embryophyta</taxon>
        <taxon>Tracheophyta</taxon>
        <taxon>Spermatophyta</taxon>
        <taxon>Magnoliopsida</taxon>
        <taxon>eudicotyledons</taxon>
        <taxon>Gunneridae</taxon>
        <taxon>Pentapetalae</taxon>
        <taxon>rosids</taxon>
        <taxon>fabids</taxon>
        <taxon>Rosales</taxon>
        <taxon>Rosaceae</taxon>
        <taxon>Amygdaloideae</taxon>
        <taxon>Amygdaleae</taxon>
        <taxon>Prunus</taxon>
    </lineage>
</organism>
<dbReference type="Proteomes" id="UP000507245">
    <property type="component" value="Unassembled WGS sequence"/>
</dbReference>
<dbReference type="EMBL" id="CAEKKB010000001">
    <property type="protein sequence ID" value="CAB4294266.1"/>
    <property type="molecule type" value="Genomic_DNA"/>
</dbReference>
<evidence type="ECO:0000313" key="1">
    <source>
        <dbReference type="EMBL" id="CAB4294266.1"/>
    </source>
</evidence>
<reference evidence="2" key="1">
    <citation type="journal article" date="2020" name="Genome Biol.">
        <title>Gamete binning: chromosome-level and haplotype-resolved genome assembly enabled by high-throughput single-cell sequencing of gamete genomes.</title>
        <authorList>
            <person name="Campoy J.A."/>
            <person name="Sun H."/>
            <person name="Goel M."/>
            <person name="Jiao W.-B."/>
            <person name="Folz-Donahue K."/>
            <person name="Wang N."/>
            <person name="Rubio M."/>
            <person name="Liu C."/>
            <person name="Kukat C."/>
            <person name="Ruiz D."/>
            <person name="Huettel B."/>
            <person name="Schneeberger K."/>
        </authorList>
    </citation>
    <scope>NUCLEOTIDE SEQUENCE [LARGE SCALE GENOMIC DNA]</scope>
    <source>
        <strain evidence="2">cv. Rojo Pasion</strain>
    </source>
</reference>
<evidence type="ECO:0000313" key="2">
    <source>
        <dbReference type="Proteomes" id="UP000507245"/>
    </source>
</evidence>